<protein>
    <submittedName>
        <fullName evidence="9">HflC protein</fullName>
    </submittedName>
</protein>
<keyword evidence="5 7" id="KW-0472">Membrane</keyword>
<dbReference type="GO" id="GO:0016020">
    <property type="term" value="C:membrane"/>
    <property type="evidence" value="ECO:0007669"/>
    <property type="project" value="UniProtKB-SubCell"/>
</dbReference>
<dbReference type="Proteomes" id="UP000265916">
    <property type="component" value="Unassembled WGS sequence"/>
</dbReference>
<dbReference type="EMBL" id="NRJG01000020">
    <property type="protein sequence ID" value="RIY40012.1"/>
    <property type="molecule type" value="Genomic_DNA"/>
</dbReference>
<evidence type="ECO:0000256" key="1">
    <source>
        <dbReference type="ARBA" id="ARBA00004167"/>
    </source>
</evidence>
<name>A0A3A1YPB1_9GAMM</name>
<comment type="subcellular location">
    <subcellularLocation>
        <location evidence="1">Membrane</location>
        <topology evidence="1">Single-pass membrane protein</topology>
    </subcellularLocation>
</comment>
<proteinExistence type="inferred from homology"/>
<dbReference type="Gene3D" id="3.30.479.30">
    <property type="entry name" value="Band 7 domain"/>
    <property type="match status" value="1"/>
</dbReference>
<dbReference type="AlphaFoldDB" id="A0A3A1YPB1"/>
<evidence type="ECO:0000256" key="4">
    <source>
        <dbReference type="ARBA" id="ARBA00022989"/>
    </source>
</evidence>
<feature type="transmembrane region" description="Helical" evidence="7">
    <location>
        <begin position="12"/>
        <end position="32"/>
    </location>
</feature>
<keyword evidence="3 7" id="KW-0812">Transmembrane</keyword>
<dbReference type="SMART" id="SM00244">
    <property type="entry name" value="PHB"/>
    <property type="match status" value="1"/>
</dbReference>
<dbReference type="PANTHER" id="PTHR42911">
    <property type="entry name" value="MODULATOR OF FTSH PROTEASE HFLC"/>
    <property type="match status" value="1"/>
</dbReference>
<reference evidence="9 10" key="1">
    <citation type="submission" date="2017-08" db="EMBL/GenBank/DDBJ databases">
        <title>Reclassification of Bisgaard taxon 37 and 44.</title>
        <authorList>
            <person name="Christensen H."/>
        </authorList>
    </citation>
    <scope>NUCLEOTIDE SEQUENCE [LARGE SCALE GENOMIC DNA]</scope>
    <source>
        <strain evidence="9 10">111</strain>
    </source>
</reference>
<dbReference type="SUPFAM" id="SSF117892">
    <property type="entry name" value="Band 7/SPFH domain"/>
    <property type="match status" value="1"/>
</dbReference>
<evidence type="ECO:0000256" key="2">
    <source>
        <dbReference type="ARBA" id="ARBA00007862"/>
    </source>
</evidence>
<keyword evidence="10" id="KW-1185">Reference proteome</keyword>
<accession>A0A3A1YPB1</accession>
<evidence type="ECO:0000256" key="6">
    <source>
        <dbReference type="SAM" id="MobiDB-lite"/>
    </source>
</evidence>
<gene>
    <name evidence="9" type="primary">hflC</name>
    <name evidence="9" type="ORF">CKF58_01215</name>
</gene>
<evidence type="ECO:0000259" key="8">
    <source>
        <dbReference type="SMART" id="SM00244"/>
    </source>
</evidence>
<dbReference type="InterPro" id="IPR036013">
    <property type="entry name" value="Band_7/SPFH_dom_sf"/>
</dbReference>
<dbReference type="Pfam" id="PF01145">
    <property type="entry name" value="Band_7"/>
    <property type="match status" value="1"/>
</dbReference>
<sequence>MSTNNNNHNKLLALGVALIIVVVLLLNSVYFVQEGTRAIKLRFNKVVRDSNNNVVVIQPGIHFKPPFIDSVVNIDARLQTLDDTSDRFLTVEKKDVLIESYVKWKVVDFGKFYTSTGGQFTRANDLLRRKINDRLRSEVGSQTISDIVSGSRSELMSQALDAVNKAEDGALNFGIQVIDVRVVKIELPTEVADSIYQRMRAERQAVAGEHRAQGQEQAQIMRAETDRNITVILSEAQLEAAKIRATADAQANAIYNQTYTQNYELFTFLKNMEAYKTSLAQNNSVLLVNPEKDSFYQFLFNNGISNTNLKPQTGVQVPANALPSNPVSLPATVPATPEQPAQPAAPTETTPATNEQAPAAPAAPATPASPAEPATSPSAP</sequence>
<feature type="region of interest" description="Disordered" evidence="6">
    <location>
        <begin position="315"/>
        <end position="380"/>
    </location>
</feature>
<feature type="domain" description="Band 7" evidence="8">
    <location>
        <begin position="27"/>
        <end position="199"/>
    </location>
</feature>
<evidence type="ECO:0000256" key="7">
    <source>
        <dbReference type="SAM" id="Phobius"/>
    </source>
</evidence>
<keyword evidence="4 7" id="KW-1133">Transmembrane helix</keyword>
<dbReference type="InterPro" id="IPR010200">
    <property type="entry name" value="HflC"/>
</dbReference>
<comment type="caution">
    <text evidence="9">The sequence shown here is derived from an EMBL/GenBank/DDBJ whole genome shotgun (WGS) entry which is preliminary data.</text>
</comment>
<evidence type="ECO:0000256" key="5">
    <source>
        <dbReference type="ARBA" id="ARBA00023136"/>
    </source>
</evidence>
<evidence type="ECO:0000256" key="3">
    <source>
        <dbReference type="ARBA" id="ARBA00022692"/>
    </source>
</evidence>
<feature type="compositionally biased region" description="Low complexity" evidence="6">
    <location>
        <begin position="330"/>
        <end position="380"/>
    </location>
</feature>
<evidence type="ECO:0000313" key="10">
    <source>
        <dbReference type="Proteomes" id="UP000265916"/>
    </source>
</evidence>
<dbReference type="InterPro" id="IPR001107">
    <property type="entry name" value="Band_7"/>
</dbReference>
<dbReference type="PANTHER" id="PTHR42911:SF1">
    <property type="entry name" value="MODULATOR OF FTSH PROTEASE HFLC"/>
    <property type="match status" value="1"/>
</dbReference>
<evidence type="ECO:0000313" key="9">
    <source>
        <dbReference type="EMBL" id="RIY40012.1"/>
    </source>
</evidence>
<dbReference type="CDD" id="cd03405">
    <property type="entry name" value="SPFH_HflC"/>
    <property type="match status" value="1"/>
</dbReference>
<comment type="similarity">
    <text evidence="2">Belongs to the band 7/mec-2 family. HflC subfamily.</text>
</comment>
<organism evidence="9 10">
    <name type="scientific">Psittacicella hinzii</name>
    <dbReference type="NCBI Taxonomy" id="2028575"/>
    <lineage>
        <taxon>Bacteria</taxon>
        <taxon>Pseudomonadati</taxon>
        <taxon>Pseudomonadota</taxon>
        <taxon>Gammaproteobacteria</taxon>
        <taxon>Pasteurellales</taxon>
        <taxon>Psittacicellaceae</taxon>
        <taxon>Psittacicella</taxon>
    </lineage>
</organism>
<dbReference type="NCBIfam" id="TIGR01932">
    <property type="entry name" value="hflC"/>
    <property type="match status" value="1"/>
</dbReference>